<feature type="compositionally biased region" description="Low complexity" evidence="2">
    <location>
        <begin position="206"/>
        <end position="216"/>
    </location>
</feature>
<dbReference type="PANTHER" id="PTHR33096">
    <property type="entry name" value="CXC2 DOMAIN-CONTAINING PROTEIN"/>
    <property type="match status" value="1"/>
</dbReference>
<keyword evidence="4" id="KW-1185">Reference proteome</keyword>
<keyword evidence="1" id="KW-0175">Coiled coil</keyword>
<name>A0AAD5YCS6_9APHY</name>
<dbReference type="PANTHER" id="PTHR33096:SF1">
    <property type="entry name" value="CXC1-LIKE CYSTEINE CLUSTER ASSOCIATED WITH KDZ TRANSPOSASES DOMAIN-CONTAINING PROTEIN"/>
    <property type="match status" value="1"/>
</dbReference>
<proteinExistence type="predicted"/>
<evidence type="ECO:0000313" key="3">
    <source>
        <dbReference type="EMBL" id="KAJ3475126.1"/>
    </source>
</evidence>
<feature type="region of interest" description="Disordered" evidence="2">
    <location>
        <begin position="63"/>
        <end position="83"/>
    </location>
</feature>
<comment type="caution">
    <text evidence="3">The sequence shown here is derived from an EMBL/GenBank/DDBJ whole genome shotgun (WGS) entry which is preliminary data.</text>
</comment>
<evidence type="ECO:0000256" key="2">
    <source>
        <dbReference type="SAM" id="MobiDB-lite"/>
    </source>
</evidence>
<gene>
    <name evidence="3" type="ORF">NLI96_g12047</name>
</gene>
<evidence type="ECO:0000256" key="1">
    <source>
        <dbReference type="SAM" id="Coils"/>
    </source>
</evidence>
<dbReference type="Proteomes" id="UP001212997">
    <property type="component" value="Unassembled WGS sequence"/>
</dbReference>
<dbReference type="Pfam" id="PF18758">
    <property type="entry name" value="KDZ"/>
    <property type="match status" value="1"/>
</dbReference>
<evidence type="ECO:0000313" key="4">
    <source>
        <dbReference type="Proteomes" id="UP001212997"/>
    </source>
</evidence>
<feature type="region of interest" description="Disordered" evidence="2">
    <location>
        <begin position="357"/>
        <end position="378"/>
    </location>
</feature>
<feature type="compositionally biased region" description="Polar residues" evidence="2">
    <location>
        <begin position="360"/>
        <end position="371"/>
    </location>
</feature>
<accession>A0AAD5YCS6</accession>
<feature type="coiled-coil region" evidence="1">
    <location>
        <begin position="651"/>
        <end position="678"/>
    </location>
</feature>
<feature type="compositionally biased region" description="Basic residues" evidence="2">
    <location>
        <begin position="1"/>
        <end position="17"/>
    </location>
</feature>
<protein>
    <recommendedName>
        <fullName evidence="5">CxC1-like cysteine cluster associated with KDZ transposases domain-containing protein</fullName>
    </recommendedName>
</protein>
<dbReference type="AlphaFoldDB" id="A0AAD5YCS6"/>
<evidence type="ECO:0008006" key="5">
    <source>
        <dbReference type="Google" id="ProtNLM"/>
    </source>
</evidence>
<dbReference type="InterPro" id="IPR040521">
    <property type="entry name" value="KDZ"/>
</dbReference>
<sequence>MSARRFRPSSPQKKKRPPTPTTLFGLIPLSDAPRSRLPRNTTTLGVPRHNTVLVLPAKKRFTQINPPSAKRPASSNPHEDDPFDAQDYDQHPYIFHHIVEETDLNRNAHKRRQLLPIELKVCACAPAALQLLQRGLFPCAPLFPTLAVDVSVLVFVKKLFLRLPPNVTGWCETLEDFWDGRGVQIGYQEIEANRPLGHPNTADRGPSSNPSSSSTSEARRAPDTPSINDVEVNIPLDHRNTADRGPSSNLSSSSPPSSRGPSDTLPINDEANPPHQQMSPTLSAPSSYLRQRCPLCFGGHKKHSTGPIPDGFVCCDGNFTQKRRNGQTDEETWPWTHPDTVFISDAKIQEMEEYVKSRRSNVPRQRPSSTAQEDHCENGMKVPNSVLDGCQDSFTAADEKREKASTQFFKDTGLMAMLCRHDRVLFLVNMTSAGEKQHYVLALIKELFEHLPRDFTIGLLYDISCFIHRSCLKHGLLPELLTRITFGLSVLHAYGHQWPCQLIYHPRKCQGFGLSDGEGCERFWSQLKKLIPPLRVSGHHQRRLVLDEQVKYLDERSLHSLGSWLSRRWDRCQTLKKETTKGLSEIPIDIHVLREEWESQVAAQTKPAPKRSKKAGQRAIEDILALQDLVSTYRHEENTLQAELLDDDVAVQEIQEKLSETRRVRAETESRIKRLRSKLAIDGRLNLLRLTQDKYVQLRMNASSLRTRIIQRSRERRFELERLQQSYRNAMNATKRRDPSINKLVKTYNTTVAEIQSLIHAKKAPRGARAPRLIEREKLFALDVDDTIWEDENDETYQTALWQSDENVRRGIRLLLQLDRCIEEETVLKRERCSMQEWYIEEMGSTKKAIHAASDIDIRYQLDRYATKLRRLCYRWHDVVSVIPSENLPECGWGLSPLEMQTLQDEVAERFGDQDEAYDDIEDDFVEGEEDDQNDAELMEELEVQVIADSYRSNRNHYLESLTSNVESNKRTRREYDSESE</sequence>
<dbReference type="EMBL" id="JANAWD010000911">
    <property type="protein sequence ID" value="KAJ3475126.1"/>
    <property type="molecule type" value="Genomic_DNA"/>
</dbReference>
<reference evidence="3" key="1">
    <citation type="submission" date="2022-07" db="EMBL/GenBank/DDBJ databases">
        <title>Genome Sequence of Physisporinus lineatus.</title>
        <authorList>
            <person name="Buettner E."/>
        </authorList>
    </citation>
    <scope>NUCLEOTIDE SEQUENCE</scope>
    <source>
        <strain evidence="3">VT162</strain>
    </source>
</reference>
<organism evidence="3 4">
    <name type="scientific">Meripilus lineatus</name>
    <dbReference type="NCBI Taxonomy" id="2056292"/>
    <lineage>
        <taxon>Eukaryota</taxon>
        <taxon>Fungi</taxon>
        <taxon>Dikarya</taxon>
        <taxon>Basidiomycota</taxon>
        <taxon>Agaricomycotina</taxon>
        <taxon>Agaricomycetes</taxon>
        <taxon>Polyporales</taxon>
        <taxon>Meripilaceae</taxon>
        <taxon>Meripilus</taxon>
    </lineage>
</organism>
<feature type="region of interest" description="Disordered" evidence="2">
    <location>
        <begin position="1"/>
        <end position="44"/>
    </location>
</feature>
<feature type="region of interest" description="Disordered" evidence="2">
    <location>
        <begin position="194"/>
        <end position="284"/>
    </location>
</feature>
<feature type="compositionally biased region" description="Low complexity" evidence="2">
    <location>
        <begin position="246"/>
        <end position="262"/>
    </location>
</feature>
<feature type="compositionally biased region" description="Polar residues" evidence="2">
    <location>
        <begin position="274"/>
        <end position="284"/>
    </location>
</feature>